<keyword evidence="4 7" id="KW-0812">Transmembrane</keyword>
<dbReference type="SUPFAM" id="SSF161098">
    <property type="entry name" value="MetI-like"/>
    <property type="match status" value="1"/>
</dbReference>
<dbReference type="RefSeq" id="WP_177174323.1">
    <property type="nucleotide sequence ID" value="NZ_FOGT01000008.1"/>
</dbReference>
<feature type="domain" description="ABC transmembrane type-1" evidence="8">
    <location>
        <begin position="66"/>
        <end position="278"/>
    </location>
</feature>
<dbReference type="Proteomes" id="UP000198571">
    <property type="component" value="Unassembled WGS sequence"/>
</dbReference>
<dbReference type="STRING" id="1601833.SAMN05518684_108109"/>
<dbReference type="PANTHER" id="PTHR30193:SF37">
    <property type="entry name" value="INNER MEMBRANE ABC TRANSPORTER PERMEASE PROTEIN YCJO"/>
    <property type="match status" value="1"/>
</dbReference>
<dbReference type="AlphaFoldDB" id="A0A1H9UQV0"/>
<gene>
    <name evidence="9" type="ORF">SAMN05518684_108109</name>
</gene>
<dbReference type="InterPro" id="IPR051393">
    <property type="entry name" value="ABC_transporter_permease"/>
</dbReference>
<dbReference type="GO" id="GO:0055085">
    <property type="term" value="P:transmembrane transport"/>
    <property type="evidence" value="ECO:0007669"/>
    <property type="project" value="InterPro"/>
</dbReference>
<evidence type="ECO:0000256" key="1">
    <source>
        <dbReference type="ARBA" id="ARBA00004651"/>
    </source>
</evidence>
<feature type="transmembrane region" description="Helical" evidence="7">
    <location>
        <begin position="200"/>
        <end position="219"/>
    </location>
</feature>
<keyword evidence="10" id="KW-1185">Reference proteome</keyword>
<feature type="transmembrane region" description="Helical" evidence="7">
    <location>
        <begin position="103"/>
        <end position="123"/>
    </location>
</feature>
<keyword evidence="3" id="KW-1003">Cell membrane</keyword>
<dbReference type="Pfam" id="PF00528">
    <property type="entry name" value="BPD_transp_1"/>
    <property type="match status" value="1"/>
</dbReference>
<dbReference type="EMBL" id="FOGT01000008">
    <property type="protein sequence ID" value="SES11728.1"/>
    <property type="molecule type" value="Genomic_DNA"/>
</dbReference>
<evidence type="ECO:0000256" key="3">
    <source>
        <dbReference type="ARBA" id="ARBA00022475"/>
    </source>
</evidence>
<sequence>MKNKKKLGVFLFILPAVIVFFIYFVYPIGFLLYTSFMAWDGVGSMSFTGLSNYERLIDDHVFHKSLMNTLIWGAAAVFIHIPLALLLAIILSYKVPGWKFFRTVFFFPNLISTLALSMMWLFIYNGQFGLLNAALELIGLEGLQRNWLGEISTAFPALIAHWLFYVGIFMVIFMAFIATIDKSIYEAAEIDGANIFQRELFITLPLLKPGIAAGVLLAITNTLKNFEAPFVMTNGGPVNETMVMALHIYRQMVNFNYGYANTLAIMLILAGGMMILVVQLVFREKNA</sequence>
<feature type="transmembrane region" description="Helical" evidence="7">
    <location>
        <begin position="259"/>
        <end position="282"/>
    </location>
</feature>
<keyword evidence="2 7" id="KW-0813">Transport</keyword>
<evidence type="ECO:0000256" key="7">
    <source>
        <dbReference type="RuleBase" id="RU363032"/>
    </source>
</evidence>
<feature type="transmembrane region" description="Helical" evidence="7">
    <location>
        <begin position="70"/>
        <end position="91"/>
    </location>
</feature>
<evidence type="ECO:0000259" key="8">
    <source>
        <dbReference type="PROSITE" id="PS50928"/>
    </source>
</evidence>
<evidence type="ECO:0000313" key="9">
    <source>
        <dbReference type="EMBL" id="SES11728.1"/>
    </source>
</evidence>
<accession>A0A1H9UQV0</accession>
<feature type="transmembrane region" description="Helical" evidence="7">
    <location>
        <begin position="162"/>
        <end position="180"/>
    </location>
</feature>
<name>A0A1H9UQV0_9BACI</name>
<keyword evidence="6 7" id="KW-0472">Membrane</keyword>
<comment type="similarity">
    <text evidence="7">Belongs to the binding-protein-dependent transport system permease family.</text>
</comment>
<evidence type="ECO:0000256" key="2">
    <source>
        <dbReference type="ARBA" id="ARBA00022448"/>
    </source>
</evidence>
<evidence type="ECO:0000256" key="5">
    <source>
        <dbReference type="ARBA" id="ARBA00022989"/>
    </source>
</evidence>
<dbReference type="InterPro" id="IPR035906">
    <property type="entry name" value="MetI-like_sf"/>
</dbReference>
<keyword evidence="5 7" id="KW-1133">Transmembrane helix</keyword>
<evidence type="ECO:0000313" key="10">
    <source>
        <dbReference type="Proteomes" id="UP000198571"/>
    </source>
</evidence>
<dbReference type="CDD" id="cd06261">
    <property type="entry name" value="TM_PBP2"/>
    <property type="match status" value="1"/>
</dbReference>
<protein>
    <submittedName>
        <fullName evidence="9">Raffinose/stachyose/melibiose transport system permease protein</fullName>
    </submittedName>
</protein>
<dbReference type="PROSITE" id="PS50928">
    <property type="entry name" value="ABC_TM1"/>
    <property type="match status" value="1"/>
</dbReference>
<evidence type="ECO:0000256" key="6">
    <source>
        <dbReference type="ARBA" id="ARBA00023136"/>
    </source>
</evidence>
<dbReference type="Gene3D" id="1.10.3720.10">
    <property type="entry name" value="MetI-like"/>
    <property type="match status" value="1"/>
</dbReference>
<comment type="subcellular location">
    <subcellularLocation>
        <location evidence="1 7">Cell membrane</location>
        <topology evidence="1 7">Multi-pass membrane protein</topology>
    </subcellularLocation>
</comment>
<proteinExistence type="inferred from homology"/>
<dbReference type="InterPro" id="IPR000515">
    <property type="entry name" value="MetI-like"/>
</dbReference>
<evidence type="ECO:0000256" key="4">
    <source>
        <dbReference type="ARBA" id="ARBA00022692"/>
    </source>
</evidence>
<dbReference type="GO" id="GO:0005886">
    <property type="term" value="C:plasma membrane"/>
    <property type="evidence" value="ECO:0007669"/>
    <property type="project" value="UniProtKB-SubCell"/>
</dbReference>
<feature type="transmembrane region" description="Helical" evidence="7">
    <location>
        <begin position="7"/>
        <end position="26"/>
    </location>
</feature>
<dbReference type="PANTHER" id="PTHR30193">
    <property type="entry name" value="ABC TRANSPORTER PERMEASE PROTEIN"/>
    <property type="match status" value="1"/>
</dbReference>
<reference evidence="10" key="1">
    <citation type="submission" date="2016-10" db="EMBL/GenBank/DDBJ databases">
        <authorList>
            <person name="Varghese N."/>
            <person name="Submissions S."/>
        </authorList>
    </citation>
    <scope>NUCLEOTIDE SEQUENCE [LARGE SCALE GENOMIC DNA]</scope>
    <source>
        <strain evidence="10">S9</strain>
    </source>
</reference>
<organism evidence="9 10">
    <name type="scientific">Salipaludibacillus aurantiacus</name>
    <dbReference type="NCBI Taxonomy" id="1601833"/>
    <lineage>
        <taxon>Bacteria</taxon>
        <taxon>Bacillati</taxon>
        <taxon>Bacillota</taxon>
        <taxon>Bacilli</taxon>
        <taxon>Bacillales</taxon>
        <taxon>Bacillaceae</taxon>
    </lineage>
</organism>